<dbReference type="AlphaFoldDB" id="A0AAU9K121"/>
<keyword evidence="2" id="KW-0698">rRNA processing</keyword>
<evidence type="ECO:0000256" key="1">
    <source>
        <dbReference type="ARBA" id="ARBA00004604"/>
    </source>
</evidence>
<dbReference type="Proteomes" id="UP001162131">
    <property type="component" value="Unassembled WGS sequence"/>
</dbReference>
<accession>A0AAU9K121</accession>
<gene>
    <name evidence="8" type="ORF">BSTOLATCC_MIC51175</name>
</gene>
<evidence type="ECO:0000256" key="3">
    <source>
        <dbReference type="ARBA" id="ARBA00022574"/>
    </source>
</evidence>
<sequence>MEPAWKDIDDQNIHIDTTSENRLKKLSKDQQELTGTEYTQKLRDLYSQMHHTSWLSSTASDSSAISKLLKTAKPILSNKTPHLLPTILDISQLPHANAQNYSKSCINALEFQGTTLLSAGKDKRLRIFNVDGVDNPLQAVVYMKDLPISSAHFCDTSIYLSGSRPYFYEYDVPTERLHRISHIIGYEKEQLGKMAVSPDNRFVVFLGVNGKVMFISTSSNKLLFEFKMNQDGHALTFLDENTLLTGGDEGEIYLWDISMRRCIRRFCDEGSTKITCMSTCGDYLATGSTNGVVNLYNTKNDDFSLPSPPPIKSVMNLTTAIDGVTFNHNAEILAMYSRWKRDAVKLLHVPSQTVFSNWPGIRDHIKYPMSLAFSSNSELMSVGNDEGVALLYRLNHYAN</sequence>
<dbReference type="PANTHER" id="PTHR18359">
    <property type="entry name" value="WD-REPEAT PROTEIN-RELATED"/>
    <property type="match status" value="1"/>
</dbReference>
<evidence type="ECO:0000256" key="5">
    <source>
        <dbReference type="ARBA" id="ARBA00023242"/>
    </source>
</evidence>
<keyword evidence="3 7" id="KW-0853">WD repeat</keyword>
<dbReference type="InterPro" id="IPR036322">
    <property type="entry name" value="WD40_repeat_dom_sf"/>
</dbReference>
<keyword evidence="5" id="KW-0539">Nucleus</keyword>
<dbReference type="GO" id="GO:0006364">
    <property type="term" value="P:rRNA processing"/>
    <property type="evidence" value="ECO:0007669"/>
    <property type="project" value="UniProtKB-KW"/>
</dbReference>
<dbReference type="GO" id="GO:0034388">
    <property type="term" value="C:Pwp2p-containing subcomplex of 90S preribosome"/>
    <property type="evidence" value="ECO:0007669"/>
    <property type="project" value="TreeGrafter"/>
</dbReference>
<dbReference type="SMART" id="SM00320">
    <property type="entry name" value="WD40"/>
    <property type="match status" value="4"/>
</dbReference>
<dbReference type="InterPro" id="IPR015943">
    <property type="entry name" value="WD40/YVTN_repeat-like_dom_sf"/>
</dbReference>
<keyword evidence="4" id="KW-0677">Repeat</keyword>
<dbReference type="SUPFAM" id="SSF50978">
    <property type="entry name" value="WD40 repeat-like"/>
    <property type="match status" value="1"/>
</dbReference>
<dbReference type="PROSITE" id="PS50082">
    <property type="entry name" value="WD_REPEATS_2"/>
    <property type="match status" value="1"/>
</dbReference>
<evidence type="ECO:0000256" key="6">
    <source>
        <dbReference type="ARBA" id="ARBA00025767"/>
    </source>
</evidence>
<dbReference type="GO" id="GO:0032040">
    <property type="term" value="C:small-subunit processome"/>
    <property type="evidence" value="ECO:0007669"/>
    <property type="project" value="TreeGrafter"/>
</dbReference>
<comment type="caution">
    <text evidence="8">The sequence shown here is derived from an EMBL/GenBank/DDBJ whole genome shotgun (WGS) entry which is preliminary data.</text>
</comment>
<dbReference type="PANTHER" id="PTHR18359:SF0">
    <property type="entry name" value="U3 SMALL NUCLEOLAR RNA-ASSOCIATED PROTEIN 18 HOMOLOG"/>
    <property type="match status" value="1"/>
</dbReference>
<evidence type="ECO:0000313" key="9">
    <source>
        <dbReference type="Proteomes" id="UP001162131"/>
    </source>
</evidence>
<evidence type="ECO:0000313" key="8">
    <source>
        <dbReference type="EMBL" id="CAG9330593.1"/>
    </source>
</evidence>
<evidence type="ECO:0000256" key="2">
    <source>
        <dbReference type="ARBA" id="ARBA00022552"/>
    </source>
</evidence>
<dbReference type="EMBL" id="CAJZBQ010000051">
    <property type="protein sequence ID" value="CAG9330593.1"/>
    <property type="molecule type" value="Genomic_DNA"/>
</dbReference>
<protein>
    <recommendedName>
        <fullName evidence="10">U3 small nucleolar RNA-associated protein 18 homolog</fullName>
    </recommendedName>
</protein>
<name>A0AAU9K121_9CILI</name>
<proteinExistence type="inferred from homology"/>
<organism evidence="8 9">
    <name type="scientific">Blepharisma stoltei</name>
    <dbReference type="NCBI Taxonomy" id="1481888"/>
    <lineage>
        <taxon>Eukaryota</taxon>
        <taxon>Sar</taxon>
        <taxon>Alveolata</taxon>
        <taxon>Ciliophora</taxon>
        <taxon>Postciliodesmatophora</taxon>
        <taxon>Heterotrichea</taxon>
        <taxon>Heterotrichida</taxon>
        <taxon>Blepharismidae</taxon>
        <taxon>Blepharisma</taxon>
    </lineage>
</organism>
<comment type="similarity">
    <text evidence="6">Belongs to the WD repeat UTP18 family.</text>
</comment>
<dbReference type="Pfam" id="PF00400">
    <property type="entry name" value="WD40"/>
    <property type="match status" value="1"/>
</dbReference>
<evidence type="ECO:0000256" key="4">
    <source>
        <dbReference type="ARBA" id="ARBA00022737"/>
    </source>
</evidence>
<evidence type="ECO:0000256" key="7">
    <source>
        <dbReference type="PROSITE-ProRule" id="PRU00221"/>
    </source>
</evidence>
<dbReference type="InterPro" id="IPR001680">
    <property type="entry name" value="WD40_rpt"/>
</dbReference>
<feature type="repeat" description="WD" evidence="7">
    <location>
        <begin position="239"/>
        <end position="265"/>
    </location>
</feature>
<evidence type="ECO:0008006" key="10">
    <source>
        <dbReference type="Google" id="ProtNLM"/>
    </source>
</evidence>
<dbReference type="Gene3D" id="2.130.10.10">
    <property type="entry name" value="YVTN repeat-like/Quinoprotein amine dehydrogenase"/>
    <property type="match status" value="1"/>
</dbReference>
<keyword evidence="9" id="KW-1185">Reference proteome</keyword>
<reference evidence="8" key="1">
    <citation type="submission" date="2021-09" db="EMBL/GenBank/DDBJ databases">
        <authorList>
            <consortium name="AG Swart"/>
            <person name="Singh M."/>
            <person name="Singh A."/>
            <person name="Seah K."/>
            <person name="Emmerich C."/>
        </authorList>
    </citation>
    <scope>NUCLEOTIDE SEQUENCE</scope>
    <source>
        <strain evidence="8">ATCC30299</strain>
    </source>
</reference>
<dbReference type="InterPro" id="IPR045161">
    <property type="entry name" value="Utp18"/>
</dbReference>
<comment type="subcellular location">
    <subcellularLocation>
        <location evidence="1">Nucleus</location>
        <location evidence="1">Nucleolus</location>
    </subcellularLocation>
</comment>